<dbReference type="CDD" id="cd09171">
    <property type="entry name" value="PLDc_vPLD6_like"/>
    <property type="match status" value="1"/>
</dbReference>
<evidence type="ECO:0000256" key="1">
    <source>
        <dbReference type="ARBA" id="ARBA00000798"/>
    </source>
</evidence>
<organism evidence="8 9">
    <name type="scientific">Stutzerimonas stutzeri</name>
    <name type="common">Pseudomonas stutzeri</name>
    <dbReference type="NCBI Taxonomy" id="316"/>
    <lineage>
        <taxon>Bacteria</taxon>
        <taxon>Pseudomonadati</taxon>
        <taxon>Pseudomonadota</taxon>
        <taxon>Gammaproteobacteria</taxon>
        <taxon>Pseudomonadales</taxon>
        <taxon>Pseudomonadaceae</taxon>
        <taxon>Stutzerimonas</taxon>
    </lineage>
</organism>
<dbReference type="GO" id="GO:0016891">
    <property type="term" value="F:RNA endonuclease activity producing 5'-phosphomonoesters, hydrolytic mechanism"/>
    <property type="evidence" value="ECO:0007669"/>
    <property type="project" value="TreeGrafter"/>
</dbReference>
<dbReference type="EMBL" id="PPXG01000007">
    <property type="protein sequence ID" value="POH81841.1"/>
    <property type="molecule type" value="Genomic_DNA"/>
</dbReference>
<dbReference type="EC" id="3.1.4.4" evidence="3"/>
<keyword evidence="6" id="KW-0443">Lipid metabolism</keyword>
<name>A0A2S4AK01_STUST</name>
<evidence type="ECO:0000256" key="2">
    <source>
        <dbReference type="ARBA" id="ARBA00008664"/>
    </source>
</evidence>
<dbReference type="GO" id="GO:0004630">
    <property type="term" value="F:phospholipase D activity"/>
    <property type="evidence" value="ECO:0007669"/>
    <property type="project" value="UniProtKB-EC"/>
</dbReference>
<dbReference type="OrthoDB" id="9762009at2"/>
<dbReference type="InterPro" id="IPR025202">
    <property type="entry name" value="PLD-like_dom"/>
</dbReference>
<evidence type="ECO:0000313" key="9">
    <source>
        <dbReference type="Proteomes" id="UP000237068"/>
    </source>
</evidence>
<protein>
    <recommendedName>
        <fullName evidence="3">phospholipase D</fullName>
        <ecNumber evidence="3">3.1.4.4</ecNumber>
    </recommendedName>
</protein>
<evidence type="ECO:0000256" key="4">
    <source>
        <dbReference type="ARBA" id="ARBA00022801"/>
    </source>
</evidence>
<accession>A0A2S4AK01</accession>
<dbReference type="PANTHER" id="PTHR43856">
    <property type="entry name" value="CARDIOLIPIN HYDROLASE"/>
    <property type="match status" value="1"/>
</dbReference>
<evidence type="ECO:0000256" key="6">
    <source>
        <dbReference type="ARBA" id="ARBA00023098"/>
    </source>
</evidence>
<comment type="caution">
    <text evidence="8">The sequence shown here is derived from an EMBL/GenBank/DDBJ whole genome shotgun (WGS) entry which is preliminary data.</text>
</comment>
<dbReference type="SUPFAM" id="SSF56024">
    <property type="entry name" value="Phospholipase D/nuclease"/>
    <property type="match status" value="1"/>
</dbReference>
<dbReference type="Proteomes" id="UP000237068">
    <property type="component" value="Unassembled WGS sequence"/>
</dbReference>
<evidence type="ECO:0000313" key="8">
    <source>
        <dbReference type="EMBL" id="POH81841.1"/>
    </source>
</evidence>
<keyword evidence="5" id="KW-0442">Lipid degradation</keyword>
<dbReference type="RefSeq" id="WP_103457409.1">
    <property type="nucleotide sequence ID" value="NZ_JAMOHQ010000007.1"/>
</dbReference>
<evidence type="ECO:0000256" key="5">
    <source>
        <dbReference type="ARBA" id="ARBA00022963"/>
    </source>
</evidence>
<dbReference type="Gene3D" id="3.30.870.10">
    <property type="entry name" value="Endonuclease Chain A"/>
    <property type="match status" value="1"/>
</dbReference>
<evidence type="ECO:0000259" key="7">
    <source>
        <dbReference type="Pfam" id="PF13091"/>
    </source>
</evidence>
<dbReference type="AlphaFoldDB" id="A0A2S4AK01"/>
<proteinExistence type="inferred from homology"/>
<dbReference type="Pfam" id="PF13091">
    <property type="entry name" value="PLDc_2"/>
    <property type="match status" value="1"/>
</dbReference>
<reference evidence="8 9" key="1">
    <citation type="submission" date="2018-01" db="EMBL/GenBank/DDBJ databases">
        <title>Denitrification phenotypes of diverse strains of Pseudomonas stutzeri.</title>
        <authorList>
            <person name="Milligan D.A."/>
            <person name="Bergaust L."/>
            <person name="Bakken L.R."/>
            <person name="Frostegard A."/>
        </authorList>
    </citation>
    <scope>NUCLEOTIDE SEQUENCE [LARGE SCALE GENOMIC DNA]</scope>
    <source>
        <strain evidence="8 9">24a13</strain>
    </source>
</reference>
<evidence type="ECO:0000256" key="3">
    <source>
        <dbReference type="ARBA" id="ARBA00012027"/>
    </source>
</evidence>
<feature type="domain" description="Phospholipase D-like" evidence="7">
    <location>
        <begin position="102"/>
        <end position="223"/>
    </location>
</feature>
<sequence>MDSNRLDQQLRDSLADLRLSNEERDELRQLGRELTVDQIRFLRNRAFALVRELSREPANVEPALKWLEQVIKTLDSCSTPVRVEQASAHFSPGESCRRKIRDLCRQARKSVDICVYTISDDQLSEEILACHLRGVTVRVISDNEKQYDAGSDIQWLRDKGVPLRIDSGPYHMHHKFALFDGRLLLNGSFNWTRSATTSNEENLLVIDHPQLLADYAREFENLWARYADNR</sequence>
<gene>
    <name evidence="8" type="ORF">CXK91_17810</name>
</gene>
<dbReference type="PANTHER" id="PTHR43856:SF1">
    <property type="entry name" value="MITOCHONDRIAL CARDIOLIPIN HYDROLASE"/>
    <property type="match status" value="1"/>
</dbReference>
<dbReference type="InterPro" id="IPR051406">
    <property type="entry name" value="PLD_domain"/>
</dbReference>
<comment type="similarity">
    <text evidence="2">Belongs to the phospholipase D family.</text>
</comment>
<keyword evidence="4" id="KW-0378">Hydrolase</keyword>
<dbReference type="GO" id="GO:0016042">
    <property type="term" value="P:lipid catabolic process"/>
    <property type="evidence" value="ECO:0007669"/>
    <property type="project" value="UniProtKB-KW"/>
</dbReference>
<comment type="catalytic activity">
    <reaction evidence="1">
        <text>a 1,2-diacyl-sn-glycero-3-phosphocholine + H2O = a 1,2-diacyl-sn-glycero-3-phosphate + choline + H(+)</text>
        <dbReference type="Rhea" id="RHEA:14445"/>
        <dbReference type="ChEBI" id="CHEBI:15354"/>
        <dbReference type="ChEBI" id="CHEBI:15377"/>
        <dbReference type="ChEBI" id="CHEBI:15378"/>
        <dbReference type="ChEBI" id="CHEBI:57643"/>
        <dbReference type="ChEBI" id="CHEBI:58608"/>
        <dbReference type="EC" id="3.1.4.4"/>
    </reaction>
</comment>